<protein>
    <submittedName>
        <fullName evidence="4">Patatin-like phospholipase family protein</fullName>
    </submittedName>
</protein>
<dbReference type="InterPro" id="IPR002641">
    <property type="entry name" value="PNPLA_dom"/>
</dbReference>
<dbReference type="Gene3D" id="3.40.1090.10">
    <property type="entry name" value="Cytosolic phospholipase A2 catalytic domain"/>
    <property type="match status" value="1"/>
</dbReference>
<feature type="active site" description="Proton acceptor" evidence="2">
    <location>
        <position position="212"/>
    </location>
</feature>
<feature type="domain" description="PNPLA" evidence="3">
    <location>
        <begin position="24"/>
        <end position="225"/>
    </location>
</feature>
<gene>
    <name evidence="4" type="ORF">NY667_24015</name>
</gene>
<feature type="short sequence motif" description="GXGXXG" evidence="2">
    <location>
        <begin position="28"/>
        <end position="33"/>
    </location>
</feature>
<reference evidence="4" key="1">
    <citation type="journal article" date="2022" name="Phytopathology">
        <title>Whole genome sequencing-based tracing of a 2022 introduction and outbreak of Xanthomonas hortorum pv. pelargonii.</title>
        <authorList>
            <person name="Iruegas Bocardo F."/>
            <person name="Weisberg A.J."/>
            <person name="Riutta E.R."/>
            <person name="Kilday K.B."/>
            <person name="Bonkowski J.C."/>
            <person name="Creswell T.C."/>
            <person name="Daughtrey M."/>
            <person name="Rane K.K."/>
            <person name="Grunwald N.J."/>
            <person name="Chang J.H."/>
            <person name="Putnam M."/>
        </authorList>
    </citation>
    <scope>NUCLEOTIDE SEQUENCE</scope>
    <source>
        <strain evidence="4">22-338</strain>
    </source>
</reference>
<sequence length="355" mass="37765">MTPSYTRFKTAFALQETSMSFNIISCDGGGIRGLITAILIQDLDQHSNILSHANCFAGTSTGGLLALALVQNVSINTIIEMYMTKGASIFEPNGWLLDQQAESQQQGVDATLGSGPGFFSSQYKNDGLIQIASGLLGTTSLADAKLLVVVNAARLWDATSGNWMPATFSNGVNNAYRQISMVDAALATSAAPTYFPPYRIAGVNDDYGFFADGGVFANNPAMTAVAEAIASGLVNSVGDIQLLSLGTGSSPQGIPSTAIGNPLDWGAKSWLYPWASGSVPAMPLLNLTMDATAELASIQAEQVLAGNFKRANVELKRPYALDDWKHVADLASETQAYLQTDAWKQTRDWVASRWT</sequence>
<dbReference type="PANTHER" id="PTHR24138">
    <property type="entry name" value="INTRACELLLAR PHOSPHOLIPASE A FAMILY"/>
    <property type="match status" value="1"/>
</dbReference>
<dbReference type="CDD" id="cd07199">
    <property type="entry name" value="Pat17_PNPLA8_PNPLA9_like"/>
    <property type="match status" value="1"/>
</dbReference>
<evidence type="ECO:0000313" key="4">
    <source>
        <dbReference type="EMBL" id="MDC8640759.1"/>
    </source>
</evidence>
<organism evidence="4 5">
    <name type="scientific">Xanthomonas hortorum pv. hederae</name>
    <dbReference type="NCBI Taxonomy" id="453603"/>
    <lineage>
        <taxon>Bacteria</taxon>
        <taxon>Pseudomonadati</taxon>
        <taxon>Pseudomonadota</taxon>
        <taxon>Gammaproteobacteria</taxon>
        <taxon>Lysobacterales</taxon>
        <taxon>Lysobacteraceae</taxon>
        <taxon>Xanthomonas</taxon>
    </lineage>
</organism>
<dbReference type="Proteomes" id="UP001140230">
    <property type="component" value="Unassembled WGS sequence"/>
</dbReference>
<reference evidence="4" key="2">
    <citation type="submission" date="2022-08" db="EMBL/GenBank/DDBJ databases">
        <authorList>
            <person name="Iruegas-Bocardo F."/>
            <person name="Weisberg A.J."/>
            <person name="Riutta E.R."/>
            <person name="Kilday K."/>
            <person name="Bonkowski J.C."/>
            <person name="Creswell T."/>
            <person name="Daughtrey M.L."/>
            <person name="Rane K."/>
            <person name="Grunwald N.J."/>
            <person name="Chang J.H."/>
            <person name="Putnam M.L."/>
        </authorList>
    </citation>
    <scope>NUCLEOTIDE SEQUENCE</scope>
    <source>
        <strain evidence="4">22-338</strain>
    </source>
</reference>
<evidence type="ECO:0000256" key="1">
    <source>
        <dbReference type="ARBA" id="ARBA00023098"/>
    </source>
</evidence>
<keyword evidence="2" id="KW-0442">Lipid degradation</keyword>
<feature type="short sequence motif" description="DGA/G" evidence="2">
    <location>
        <begin position="212"/>
        <end position="214"/>
    </location>
</feature>
<accession>A0A9X4BW84</accession>
<dbReference type="PROSITE" id="PS51635">
    <property type="entry name" value="PNPLA"/>
    <property type="match status" value="1"/>
</dbReference>
<proteinExistence type="predicted"/>
<dbReference type="AlphaFoldDB" id="A0A9X4BW84"/>
<dbReference type="RefSeq" id="WP_249030624.1">
    <property type="nucleotide sequence ID" value="NZ_JANWTP010000175.1"/>
</dbReference>
<dbReference type="GO" id="GO:0016042">
    <property type="term" value="P:lipid catabolic process"/>
    <property type="evidence" value="ECO:0007669"/>
    <property type="project" value="UniProtKB-UniRule"/>
</dbReference>
<comment type="caution">
    <text evidence="4">The sequence shown here is derived from an EMBL/GenBank/DDBJ whole genome shotgun (WGS) entry which is preliminary data.</text>
</comment>
<evidence type="ECO:0000313" key="5">
    <source>
        <dbReference type="Proteomes" id="UP001140230"/>
    </source>
</evidence>
<dbReference type="PANTHER" id="PTHR24138:SF10">
    <property type="entry name" value="PHOSPHOLIPASE A2"/>
    <property type="match status" value="1"/>
</dbReference>
<dbReference type="SUPFAM" id="SSF52151">
    <property type="entry name" value="FabD/lysophospholipase-like"/>
    <property type="match status" value="1"/>
</dbReference>
<evidence type="ECO:0000256" key="2">
    <source>
        <dbReference type="PROSITE-ProRule" id="PRU01161"/>
    </source>
</evidence>
<keyword evidence="2" id="KW-0378">Hydrolase</keyword>
<dbReference type="Pfam" id="PF01734">
    <property type="entry name" value="Patatin"/>
    <property type="match status" value="1"/>
</dbReference>
<dbReference type="InterPro" id="IPR047156">
    <property type="entry name" value="Teg/CotR/CapV-like"/>
</dbReference>
<dbReference type="InterPro" id="IPR016035">
    <property type="entry name" value="Acyl_Trfase/lysoPLipase"/>
</dbReference>
<dbReference type="GO" id="GO:0016787">
    <property type="term" value="F:hydrolase activity"/>
    <property type="evidence" value="ECO:0007669"/>
    <property type="project" value="UniProtKB-UniRule"/>
</dbReference>
<feature type="active site" description="Nucleophile" evidence="2">
    <location>
        <position position="60"/>
    </location>
</feature>
<keyword evidence="1 2" id="KW-0443">Lipid metabolism</keyword>
<dbReference type="EMBL" id="JANWTP010000175">
    <property type="protein sequence ID" value="MDC8640759.1"/>
    <property type="molecule type" value="Genomic_DNA"/>
</dbReference>
<name>A0A9X4BW84_9XANT</name>
<feature type="short sequence motif" description="GXSXG" evidence="2">
    <location>
        <begin position="58"/>
        <end position="62"/>
    </location>
</feature>
<evidence type="ECO:0000259" key="3">
    <source>
        <dbReference type="PROSITE" id="PS51635"/>
    </source>
</evidence>